<name>A0A8B7N9Q7_HYAAZ</name>
<evidence type="ECO:0000256" key="1">
    <source>
        <dbReference type="ARBA" id="ARBA00004141"/>
    </source>
</evidence>
<keyword evidence="3 8" id="KW-0812">Transmembrane</keyword>
<feature type="transmembrane region" description="Helical" evidence="10">
    <location>
        <begin position="178"/>
        <end position="196"/>
    </location>
</feature>
<accession>A0A8B7N9Q7</accession>
<dbReference type="InterPro" id="IPR003280">
    <property type="entry name" value="2pore_dom_K_chnl"/>
</dbReference>
<dbReference type="Pfam" id="PF07885">
    <property type="entry name" value="Ion_trans_2"/>
    <property type="match status" value="2"/>
</dbReference>
<dbReference type="GeneID" id="108667687"/>
<feature type="region of interest" description="Disordered" evidence="9">
    <location>
        <begin position="360"/>
        <end position="383"/>
    </location>
</feature>
<evidence type="ECO:0000256" key="3">
    <source>
        <dbReference type="ARBA" id="ARBA00022692"/>
    </source>
</evidence>
<dbReference type="AlphaFoldDB" id="A0A8B7N9Q7"/>
<dbReference type="GO" id="GO:0015271">
    <property type="term" value="F:outward rectifier potassium channel activity"/>
    <property type="evidence" value="ECO:0007669"/>
    <property type="project" value="TreeGrafter"/>
</dbReference>
<organism evidence="12 13">
    <name type="scientific">Hyalella azteca</name>
    <name type="common">Amphipod</name>
    <dbReference type="NCBI Taxonomy" id="294128"/>
    <lineage>
        <taxon>Eukaryota</taxon>
        <taxon>Metazoa</taxon>
        <taxon>Ecdysozoa</taxon>
        <taxon>Arthropoda</taxon>
        <taxon>Crustacea</taxon>
        <taxon>Multicrustacea</taxon>
        <taxon>Malacostraca</taxon>
        <taxon>Eumalacostraca</taxon>
        <taxon>Peracarida</taxon>
        <taxon>Amphipoda</taxon>
        <taxon>Senticaudata</taxon>
        <taxon>Talitrida</taxon>
        <taxon>Talitroidea</taxon>
        <taxon>Hyalellidae</taxon>
        <taxon>Hyalella</taxon>
    </lineage>
</organism>
<keyword evidence="7 8" id="KW-0407">Ion channel</keyword>
<evidence type="ECO:0000256" key="5">
    <source>
        <dbReference type="ARBA" id="ARBA00023065"/>
    </source>
</evidence>
<keyword evidence="2 8" id="KW-0813">Transport</keyword>
<feature type="transmembrane region" description="Helical" evidence="10">
    <location>
        <begin position="147"/>
        <end position="166"/>
    </location>
</feature>
<dbReference type="PANTHER" id="PTHR11003:SF87">
    <property type="entry name" value="POTASSIUM CHANNEL DOMAIN-CONTAINING PROTEIN"/>
    <property type="match status" value="1"/>
</dbReference>
<dbReference type="OrthoDB" id="297496at2759"/>
<evidence type="ECO:0000259" key="11">
    <source>
        <dbReference type="Pfam" id="PF07885"/>
    </source>
</evidence>
<keyword evidence="4 10" id="KW-1133">Transmembrane helix</keyword>
<comment type="subcellular location">
    <subcellularLocation>
        <location evidence="1">Membrane</location>
        <topology evidence="1">Multi-pass membrane protein</topology>
    </subcellularLocation>
</comment>
<feature type="compositionally biased region" description="Basic residues" evidence="9">
    <location>
        <begin position="374"/>
        <end position="383"/>
    </location>
</feature>
<dbReference type="SUPFAM" id="SSF81324">
    <property type="entry name" value="Voltage-gated potassium channels"/>
    <property type="match status" value="2"/>
</dbReference>
<keyword evidence="5 8" id="KW-0406">Ion transport</keyword>
<dbReference type="OMA" id="FPAALMY"/>
<feature type="domain" description="Potassium channel" evidence="11">
    <location>
        <begin position="248"/>
        <end position="325"/>
    </location>
</feature>
<reference evidence="13" key="1">
    <citation type="submission" date="2025-08" db="UniProtKB">
        <authorList>
            <consortium name="RefSeq"/>
        </authorList>
    </citation>
    <scope>IDENTIFICATION</scope>
    <source>
        <tissue evidence="13">Whole organism</tissue>
    </source>
</reference>
<feature type="transmembrane region" description="Helical" evidence="10">
    <location>
        <begin position="238"/>
        <end position="261"/>
    </location>
</feature>
<dbReference type="GO" id="GO:0005886">
    <property type="term" value="C:plasma membrane"/>
    <property type="evidence" value="ECO:0007669"/>
    <property type="project" value="TreeGrafter"/>
</dbReference>
<feature type="region of interest" description="Disordered" evidence="9">
    <location>
        <begin position="1"/>
        <end position="37"/>
    </location>
</feature>
<evidence type="ECO:0000256" key="10">
    <source>
        <dbReference type="SAM" id="Phobius"/>
    </source>
</evidence>
<dbReference type="PRINTS" id="PR01333">
    <property type="entry name" value="2POREKCHANEL"/>
</dbReference>
<keyword evidence="6 10" id="KW-0472">Membrane</keyword>
<dbReference type="Proteomes" id="UP000694843">
    <property type="component" value="Unplaced"/>
</dbReference>
<feature type="domain" description="Potassium channel" evidence="11">
    <location>
        <begin position="142"/>
        <end position="203"/>
    </location>
</feature>
<evidence type="ECO:0000256" key="2">
    <source>
        <dbReference type="ARBA" id="ARBA00022448"/>
    </source>
</evidence>
<sequence length="383" mass="43559">MPIERGRPSQRIHASGVGGSHQSSQRSHGRSSSSSRTSLHRCKDCCRKFISLMCTQVGVGSLLISYAIVGAFAFVAIEGEMGKATTNMTVEIHNQTLENLWRHTLKFNVLNRTMWSEEIDRTLIIFQRRVVKSIIKDGYEVMDPKDIWTFPASLMFCLSVFTMIGYGHMTPKTVPGKISTILYAVIGIPLYIVYFMNMGRVFAKTFKFLYRSIYRCVSQEKREAEEEARLSGWEEPAILVPSTACVWVMILYVVFGTVMFAEWENWSYLDSCYFSFTSLAKIGIGDIVPGIGSNGHTNDNATKLIINSMYLLVGMGLIAMCYTLMKEEFLTKINAANEEFKEKVYLCGLRLGLIVEDDEEDDEEIRHLPSRSMKPNRKSVRRR</sequence>
<evidence type="ECO:0000313" key="13">
    <source>
        <dbReference type="RefSeq" id="XP_018010224.1"/>
    </source>
</evidence>
<evidence type="ECO:0000256" key="4">
    <source>
        <dbReference type="ARBA" id="ARBA00022989"/>
    </source>
</evidence>
<dbReference type="RefSeq" id="XP_018010224.1">
    <property type="nucleotide sequence ID" value="XM_018154735.2"/>
</dbReference>
<feature type="transmembrane region" description="Helical" evidence="10">
    <location>
        <begin position="304"/>
        <end position="325"/>
    </location>
</feature>
<protein>
    <submittedName>
        <fullName evidence="13">Two pore potassium channel protein sup-9-like</fullName>
    </submittedName>
</protein>
<feature type="transmembrane region" description="Helical" evidence="10">
    <location>
        <begin position="273"/>
        <end position="292"/>
    </location>
</feature>
<dbReference type="GO" id="GO:0022841">
    <property type="term" value="F:potassium ion leak channel activity"/>
    <property type="evidence" value="ECO:0007669"/>
    <property type="project" value="TreeGrafter"/>
</dbReference>
<evidence type="ECO:0000256" key="6">
    <source>
        <dbReference type="ARBA" id="ARBA00023136"/>
    </source>
</evidence>
<proteinExistence type="inferred from homology"/>
<dbReference type="PANTHER" id="PTHR11003">
    <property type="entry name" value="POTASSIUM CHANNEL, SUBFAMILY K"/>
    <property type="match status" value="1"/>
</dbReference>
<dbReference type="Gene3D" id="1.10.287.70">
    <property type="match status" value="1"/>
</dbReference>
<keyword evidence="12" id="KW-1185">Reference proteome</keyword>
<dbReference type="KEGG" id="hazt:108667687"/>
<evidence type="ECO:0000256" key="9">
    <source>
        <dbReference type="SAM" id="MobiDB-lite"/>
    </source>
</evidence>
<evidence type="ECO:0000256" key="8">
    <source>
        <dbReference type="RuleBase" id="RU003857"/>
    </source>
</evidence>
<comment type="similarity">
    <text evidence="8">Belongs to the two pore domain potassium channel (TC 1.A.1.8) family.</text>
</comment>
<feature type="compositionally biased region" description="Low complexity" evidence="9">
    <location>
        <begin position="20"/>
        <end position="37"/>
    </location>
</feature>
<dbReference type="InterPro" id="IPR013099">
    <property type="entry name" value="K_chnl_dom"/>
</dbReference>
<evidence type="ECO:0000313" key="12">
    <source>
        <dbReference type="Proteomes" id="UP000694843"/>
    </source>
</evidence>
<gene>
    <name evidence="13" type="primary">LOC108667687</name>
</gene>
<dbReference type="GO" id="GO:0030322">
    <property type="term" value="P:stabilization of membrane potential"/>
    <property type="evidence" value="ECO:0007669"/>
    <property type="project" value="TreeGrafter"/>
</dbReference>
<evidence type="ECO:0000256" key="7">
    <source>
        <dbReference type="ARBA" id="ARBA00023303"/>
    </source>
</evidence>
<feature type="transmembrane region" description="Helical" evidence="10">
    <location>
        <begin position="57"/>
        <end position="77"/>
    </location>
</feature>